<dbReference type="HOGENOM" id="CLU_2554098_0_0_6"/>
<dbReference type="EMBL" id="CR628337">
    <property type="protein sequence ID" value="CAH14433.1"/>
    <property type="molecule type" value="Genomic_DNA"/>
</dbReference>
<reference evidence="1 2" key="1">
    <citation type="journal article" date="2004" name="Nat. Genet.">
        <title>Evidence in the Legionella pneumophila genome for exploitation of host cell functions and high genome plasticity.</title>
        <authorList>
            <person name="Cazalet C."/>
            <person name="Rusniok C."/>
            <person name="Bruggemann H."/>
            <person name="Zidane N."/>
            <person name="Magnier A."/>
            <person name="Ma L."/>
            <person name="Tichit M."/>
            <person name="Jarraud S."/>
            <person name="Bouchier C."/>
            <person name="Vandenesch F."/>
            <person name="Kunst F."/>
            <person name="Etienne J."/>
            <person name="Glaser P."/>
            <person name="Buchrieser C."/>
        </authorList>
    </citation>
    <scope>NUCLEOTIDE SEQUENCE [LARGE SCALE GENOMIC DNA]</scope>
    <source>
        <strain evidence="1 2">Lens</strain>
    </source>
</reference>
<gene>
    <name evidence="1" type="ordered locus">lpl0204</name>
</gene>
<dbReference type="Proteomes" id="UP000002517">
    <property type="component" value="Chromosome"/>
</dbReference>
<organism evidence="1 2">
    <name type="scientific">Legionella pneumophila (strain Lens)</name>
    <dbReference type="NCBI Taxonomy" id="297245"/>
    <lineage>
        <taxon>Bacteria</taxon>
        <taxon>Pseudomonadati</taxon>
        <taxon>Pseudomonadota</taxon>
        <taxon>Gammaproteobacteria</taxon>
        <taxon>Legionellales</taxon>
        <taxon>Legionellaceae</taxon>
        <taxon>Legionella</taxon>
    </lineage>
</organism>
<evidence type="ECO:0000313" key="2">
    <source>
        <dbReference type="Proteomes" id="UP000002517"/>
    </source>
</evidence>
<evidence type="ECO:0000313" key="1">
    <source>
        <dbReference type="EMBL" id="CAH14433.1"/>
    </source>
</evidence>
<proteinExistence type="predicted"/>
<dbReference type="AlphaFoldDB" id="Q5X024"/>
<name>Q5X024_LEGPL</name>
<dbReference type="LegioList" id="lpl0204"/>
<protein>
    <submittedName>
        <fullName evidence="1">Uncharacterized protein</fullName>
    </submittedName>
</protein>
<sequence>MDFYASHDYEDIVSELDGHIEIVDEIKNANSTLQEYLIKSLREIMTSPSFKGAIPGHFSRYGSIANDRIEFLEQKLTSIQSK</sequence>
<accession>Q5X024</accession>
<dbReference type="KEGG" id="lpf:lpl0204"/>